<gene>
    <name evidence="1" type="ORF">CGSMWGv1500E_05701</name>
</gene>
<comment type="caution">
    <text evidence="1">The sequence shown here is derived from an EMBL/GenBank/DDBJ whole genome shotgun (WGS) entry which is preliminary data.</text>
</comment>
<dbReference type="AlphaFoldDB" id="I4LY04"/>
<accession>I4LY04</accession>
<protein>
    <submittedName>
        <fullName evidence="1">Uncharacterized protein</fullName>
    </submittedName>
</protein>
<organism evidence="1 2">
    <name type="scientific">Gardnerella vaginalis 1500E</name>
    <dbReference type="NCBI Taxonomy" id="698957"/>
    <lineage>
        <taxon>Bacteria</taxon>
        <taxon>Bacillati</taxon>
        <taxon>Actinomycetota</taxon>
        <taxon>Actinomycetes</taxon>
        <taxon>Bifidobacteriales</taxon>
        <taxon>Bifidobacteriaceae</taxon>
        <taxon>Gardnerella</taxon>
    </lineage>
</organism>
<sequence>MGDDSGISRAVDLVAAQCMRARGYDIEQESSYVVNPANNVYGEIGGVFSSKEEAVAGGYYSTVDYSKGYNVIDMYGNTLKGVAHKKFELDYNGNDKLMDDDKDRDLACDPLAIRIVYGSHKSYGAIADTVQDFYKSGSGSALDDEEVRSAINEYSSCMSRSGYSVKGLHAGKFAKKRFGVYRKLGDQPNAKERALVSADFDCQESVNLRSVIKKVFSRIAAKWMVENESELLARHDALSAARQKAKQIIDGTLTYEQYAKDYPEILKLNKR</sequence>
<dbReference type="Proteomes" id="UP000032875">
    <property type="component" value="Unassembled WGS sequence"/>
</dbReference>
<dbReference type="RefSeq" id="WP_004129503.1">
    <property type="nucleotide sequence ID" value="NZ_ADES01000025.1"/>
</dbReference>
<name>I4LY04_GARVA</name>
<dbReference type="EMBL" id="ADES01000025">
    <property type="protein sequence ID" value="EIK81844.1"/>
    <property type="molecule type" value="Genomic_DNA"/>
</dbReference>
<evidence type="ECO:0000313" key="1">
    <source>
        <dbReference type="EMBL" id="EIK81844.1"/>
    </source>
</evidence>
<proteinExistence type="predicted"/>
<evidence type="ECO:0000313" key="2">
    <source>
        <dbReference type="Proteomes" id="UP000032875"/>
    </source>
</evidence>
<reference evidence="1 2" key="1">
    <citation type="journal article" date="2012" name="J. Bacteriol.">
        <title>Comparative Genomic Analyses of 17 Clinical Isolates of Gardnerella vaginalis Provide Evidence of Multiple Genetically Isolated Clades Consistent with Subspeciation into Genovars.</title>
        <authorList>
            <person name="Ahmed A."/>
            <person name="Earl J."/>
            <person name="Retchless A."/>
            <person name="Hillier S."/>
            <person name="Rabe L."/>
            <person name="Cherpes T."/>
            <person name="Powell E."/>
            <person name="Janto B."/>
            <person name="Eutsey R."/>
            <person name="Hiller N.L."/>
            <person name="Boissy R."/>
            <person name="Dahlgreen M."/>
            <person name="Hall B."/>
            <person name="Costerton J."/>
            <person name="Post J.C."/>
            <person name="Hu F."/>
            <person name="Ehrlich G."/>
        </authorList>
    </citation>
    <scope>NUCLEOTIDE SEQUENCE [LARGE SCALE GENOMIC DNA]</scope>
    <source>
        <strain evidence="1 2">1500E</strain>
    </source>
</reference>
<dbReference type="PATRIC" id="fig|698957.3.peg.1100"/>